<evidence type="ECO:0000256" key="1">
    <source>
        <dbReference type="SAM" id="Phobius"/>
    </source>
</evidence>
<protein>
    <recommendedName>
        <fullName evidence="2">DUF6922 domain-containing protein</fullName>
    </recommendedName>
</protein>
<sequence length="100" mass="11848">MNHPPVTLQPFLSSLNVDRLDIEKDDTYIIHQILAYGSIDALIWLFATYPKDHIQRVFCDAPYKDYRPSRFHFVISVLLSLEDRDIDKRNYVKNIPRHFG</sequence>
<dbReference type="EMBL" id="LCHM01000024">
    <property type="protein sequence ID" value="KKT37537.1"/>
    <property type="molecule type" value="Genomic_DNA"/>
</dbReference>
<accession>A0A0G1J0B9</accession>
<dbReference type="InterPro" id="IPR053830">
    <property type="entry name" value="DUF6922"/>
</dbReference>
<proteinExistence type="predicted"/>
<evidence type="ECO:0000259" key="2">
    <source>
        <dbReference type="Pfam" id="PF21956"/>
    </source>
</evidence>
<dbReference type="Proteomes" id="UP000034617">
    <property type="component" value="Unassembled WGS sequence"/>
</dbReference>
<organism evidence="3 4">
    <name type="scientific">Candidatus Gottesmanbacteria bacterium GW2011_GWB1_44_11c</name>
    <dbReference type="NCBI Taxonomy" id="1618447"/>
    <lineage>
        <taxon>Bacteria</taxon>
        <taxon>Candidatus Gottesmaniibacteriota</taxon>
    </lineage>
</organism>
<keyword evidence="1" id="KW-1133">Transmembrane helix</keyword>
<feature type="domain" description="DUF6922" evidence="2">
    <location>
        <begin position="16"/>
        <end position="57"/>
    </location>
</feature>
<comment type="caution">
    <text evidence="3">The sequence shown here is derived from an EMBL/GenBank/DDBJ whole genome shotgun (WGS) entry which is preliminary data.</text>
</comment>
<gene>
    <name evidence="3" type="ORF">UW22_C0024G0004</name>
</gene>
<name>A0A0G1J0B9_9BACT</name>
<feature type="transmembrane region" description="Helical" evidence="1">
    <location>
        <begin position="28"/>
        <end position="47"/>
    </location>
</feature>
<dbReference type="Pfam" id="PF21956">
    <property type="entry name" value="DUF6922"/>
    <property type="match status" value="1"/>
</dbReference>
<evidence type="ECO:0000313" key="4">
    <source>
        <dbReference type="Proteomes" id="UP000034617"/>
    </source>
</evidence>
<evidence type="ECO:0000313" key="3">
    <source>
        <dbReference type="EMBL" id="KKT37537.1"/>
    </source>
</evidence>
<reference evidence="3 4" key="1">
    <citation type="journal article" date="2015" name="Nature">
        <title>rRNA introns, odd ribosomes, and small enigmatic genomes across a large radiation of phyla.</title>
        <authorList>
            <person name="Brown C.T."/>
            <person name="Hug L.A."/>
            <person name="Thomas B.C."/>
            <person name="Sharon I."/>
            <person name="Castelle C.J."/>
            <person name="Singh A."/>
            <person name="Wilkins M.J."/>
            <person name="Williams K.H."/>
            <person name="Banfield J.F."/>
        </authorList>
    </citation>
    <scope>NUCLEOTIDE SEQUENCE [LARGE SCALE GENOMIC DNA]</scope>
</reference>
<dbReference type="AlphaFoldDB" id="A0A0G1J0B9"/>
<keyword evidence="1" id="KW-0812">Transmembrane</keyword>
<keyword evidence="1" id="KW-0472">Membrane</keyword>